<keyword evidence="1" id="KW-0472">Membrane</keyword>
<protein>
    <submittedName>
        <fullName evidence="3">Exported pilin protein</fullName>
    </submittedName>
</protein>
<gene>
    <name evidence="3" type="primary">mrfF_5</name>
    <name evidence="3" type="ORF">ERS008476_02657</name>
</gene>
<organism evidence="3 4">
    <name type="scientific">Yersinia intermedia</name>
    <dbReference type="NCBI Taxonomy" id="631"/>
    <lineage>
        <taxon>Bacteria</taxon>
        <taxon>Pseudomonadati</taxon>
        <taxon>Pseudomonadota</taxon>
        <taxon>Gammaproteobacteria</taxon>
        <taxon>Enterobacterales</taxon>
        <taxon>Yersiniaceae</taxon>
        <taxon>Yersinia</taxon>
    </lineage>
</organism>
<dbReference type="EMBL" id="CWJI01000007">
    <property type="protein sequence ID" value="CRY55656.1"/>
    <property type="molecule type" value="Genomic_DNA"/>
</dbReference>
<accession>A0A0H5MF07</accession>
<dbReference type="InterPro" id="IPR000259">
    <property type="entry name" value="Adhesion_dom_fimbrial"/>
</dbReference>
<dbReference type="Gene3D" id="2.60.40.1090">
    <property type="entry name" value="Fimbrial-type adhesion domain"/>
    <property type="match status" value="1"/>
</dbReference>
<dbReference type="GO" id="GO:0007155">
    <property type="term" value="P:cell adhesion"/>
    <property type="evidence" value="ECO:0007669"/>
    <property type="project" value="InterPro"/>
</dbReference>
<keyword evidence="1" id="KW-1133">Transmembrane helix</keyword>
<proteinExistence type="predicted"/>
<evidence type="ECO:0000256" key="1">
    <source>
        <dbReference type="SAM" id="Phobius"/>
    </source>
</evidence>
<evidence type="ECO:0000313" key="3">
    <source>
        <dbReference type="EMBL" id="CRY55656.1"/>
    </source>
</evidence>
<sequence length="190" mass="20856">MQQRKKRGRTLPQHERQRLLVSIATVLMTPFMVGAMLALTAWGVCFPAMAQTTVATVTVKVTLSAPPCVINYNNLIEVNFGNDVITNRIDGEYKKMPIVYSIQCTGGASGAVRMAILGNDANFDYRVLRTNKTDLGIELLNNGQLLPINSWLNFSYPTLPKLEAVPVKRFGASLTGGLFSAGATMKVEYR</sequence>
<dbReference type="Proteomes" id="UP000043316">
    <property type="component" value="Unassembled WGS sequence"/>
</dbReference>
<dbReference type="AlphaFoldDB" id="A0A0H5MF07"/>
<feature type="domain" description="Fimbrial-type adhesion" evidence="2">
    <location>
        <begin position="59"/>
        <end position="189"/>
    </location>
</feature>
<dbReference type="InterPro" id="IPR008966">
    <property type="entry name" value="Adhesion_dom_sf"/>
</dbReference>
<feature type="transmembrane region" description="Helical" evidence="1">
    <location>
        <begin position="20"/>
        <end position="44"/>
    </location>
</feature>
<evidence type="ECO:0000313" key="4">
    <source>
        <dbReference type="Proteomes" id="UP000043316"/>
    </source>
</evidence>
<evidence type="ECO:0000259" key="2">
    <source>
        <dbReference type="Pfam" id="PF00419"/>
    </source>
</evidence>
<dbReference type="SUPFAM" id="SSF49401">
    <property type="entry name" value="Bacterial adhesins"/>
    <property type="match status" value="1"/>
</dbReference>
<keyword evidence="1" id="KW-0812">Transmembrane</keyword>
<dbReference type="Pfam" id="PF00419">
    <property type="entry name" value="Fimbrial"/>
    <property type="match status" value="1"/>
</dbReference>
<name>A0A0H5MF07_YERIN</name>
<reference evidence="4" key="1">
    <citation type="submission" date="2015-03" db="EMBL/GenBank/DDBJ databases">
        <authorList>
            <consortium name="Pathogen Informatics"/>
        </authorList>
    </citation>
    <scope>NUCLEOTIDE SEQUENCE [LARGE SCALE GENOMIC DNA]</scope>
    <source>
        <strain evidence="4">R148</strain>
    </source>
</reference>
<dbReference type="GO" id="GO:0009289">
    <property type="term" value="C:pilus"/>
    <property type="evidence" value="ECO:0007669"/>
    <property type="project" value="InterPro"/>
</dbReference>
<dbReference type="InterPro" id="IPR036937">
    <property type="entry name" value="Adhesion_dom_fimbrial_sf"/>
</dbReference>